<dbReference type="InterPro" id="IPR003785">
    <property type="entry name" value="Creatininase/forma_Hydrolase"/>
</dbReference>
<evidence type="ECO:0000256" key="4">
    <source>
        <dbReference type="ARBA" id="ARBA00022833"/>
    </source>
</evidence>
<dbReference type="Proteomes" id="UP000782312">
    <property type="component" value="Unassembled WGS sequence"/>
</dbReference>
<dbReference type="Pfam" id="PF02633">
    <property type="entry name" value="Creatininase"/>
    <property type="match status" value="1"/>
</dbReference>
<dbReference type="SUPFAM" id="SSF102215">
    <property type="entry name" value="Creatininase"/>
    <property type="match status" value="1"/>
</dbReference>
<comment type="caution">
    <text evidence="6">The sequence shown here is derived from an EMBL/GenBank/DDBJ whole genome shotgun (WGS) entry which is preliminary data.</text>
</comment>
<dbReference type="Gene3D" id="3.40.50.10310">
    <property type="entry name" value="Creatininase"/>
    <property type="match status" value="1"/>
</dbReference>
<reference evidence="6" key="1">
    <citation type="submission" date="2020-07" db="EMBL/GenBank/DDBJ databases">
        <title>Huge and variable diversity of episymbiotic CPR bacteria and DPANN archaea in groundwater ecosystems.</title>
        <authorList>
            <person name="He C.Y."/>
            <person name="Keren R."/>
            <person name="Whittaker M."/>
            <person name="Farag I.F."/>
            <person name="Doudna J."/>
            <person name="Cate J.H.D."/>
            <person name="Banfield J.F."/>
        </authorList>
    </citation>
    <scope>NUCLEOTIDE SEQUENCE</scope>
    <source>
        <strain evidence="6">NC_groundwater_763_Ag_S-0.2um_68_21</strain>
    </source>
</reference>
<protein>
    <submittedName>
        <fullName evidence="6">Creatininase family protein</fullName>
    </submittedName>
</protein>
<dbReference type="EMBL" id="JACPUR010000032">
    <property type="protein sequence ID" value="MBI3128579.1"/>
    <property type="molecule type" value="Genomic_DNA"/>
</dbReference>
<dbReference type="AlphaFoldDB" id="A0A932HZG8"/>
<organism evidence="6 7">
    <name type="scientific">Tectimicrobiota bacterium</name>
    <dbReference type="NCBI Taxonomy" id="2528274"/>
    <lineage>
        <taxon>Bacteria</taxon>
        <taxon>Pseudomonadati</taxon>
        <taxon>Nitrospinota/Tectimicrobiota group</taxon>
        <taxon>Candidatus Tectimicrobiota</taxon>
    </lineage>
</organism>
<dbReference type="GO" id="GO:0046872">
    <property type="term" value="F:metal ion binding"/>
    <property type="evidence" value="ECO:0007669"/>
    <property type="project" value="UniProtKB-KW"/>
</dbReference>
<dbReference type="PANTHER" id="PTHR35005">
    <property type="entry name" value="3-DEHYDRO-SCYLLO-INOSOSE HYDROLASE"/>
    <property type="match status" value="1"/>
</dbReference>
<comment type="similarity">
    <text evidence="5">Belongs to the creatininase superfamily.</text>
</comment>
<evidence type="ECO:0000256" key="5">
    <source>
        <dbReference type="ARBA" id="ARBA00024029"/>
    </source>
</evidence>
<dbReference type="GO" id="GO:0009231">
    <property type="term" value="P:riboflavin biosynthetic process"/>
    <property type="evidence" value="ECO:0007669"/>
    <property type="project" value="TreeGrafter"/>
</dbReference>
<accession>A0A932HZG8</accession>
<evidence type="ECO:0000256" key="2">
    <source>
        <dbReference type="ARBA" id="ARBA00022723"/>
    </source>
</evidence>
<evidence type="ECO:0000256" key="1">
    <source>
        <dbReference type="ARBA" id="ARBA00001947"/>
    </source>
</evidence>
<dbReference type="PANTHER" id="PTHR35005:SF1">
    <property type="entry name" value="2-AMINO-5-FORMYLAMINO-6-RIBOSYLAMINOPYRIMIDIN-4(3H)-ONE 5'-MONOPHOSPHATE DEFORMYLASE"/>
    <property type="match status" value="1"/>
</dbReference>
<sequence length="249" mass="27331">MDKARTLMEMTSPEAGRILAETKLAILPLGSVEQHGSHLPLGTDYYAAEAFARRVAALTGGLLADFCPYGVTPLHMGFPGTVTLRPETLIALVLDVVGSLHRHGARRFVYLNWHERNAPAVEIAAERAQNEFEGAAVLIVNAHFVAKDLYGQKVGLTHGGELEVLPVLADRPGLVHLEKATDASPMERGARSDRFRRDPAVYFVPKDVRDMYHTGWYGVIEDTSPARVQEVMDGVSRAAAERIRAFFGM</sequence>
<dbReference type="GO" id="GO:0016811">
    <property type="term" value="F:hydrolase activity, acting on carbon-nitrogen (but not peptide) bonds, in linear amides"/>
    <property type="evidence" value="ECO:0007669"/>
    <property type="project" value="TreeGrafter"/>
</dbReference>
<comment type="cofactor">
    <cofactor evidence="1">
        <name>Zn(2+)</name>
        <dbReference type="ChEBI" id="CHEBI:29105"/>
    </cofactor>
</comment>
<evidence type="ECO:0000313" key="7">
    <source>
        <dbReference type="Proteomes" id="UP000782312"/>
    </source>
</evidence>
<keyword evidence="3" id="KW-0378">Hydrolase</keyword>
<evidence type="ECO:0000313" key="6">
    <source>
        <dbReference type="EMBL" id="MBI3128579.1"/>
    </source>
</evidence>
<gene>
    <name evidence="6" type="ORF">HYZ11_13320</name>
</gene>
<keyword evidence="2" id="KW-0479">Metal-binding</keyword>
<dbReference type="InterPro" id="IPR024087">
    <property type="entry name" value="Creatininase-like_sf"/>
</dbReference>
<proteinExistence type="inferred from homology"/>
<keyword evidence="4" id="KW-0862">Zinc</keyword>
<name>A0A932HZG8_UNCTE</name>
<evidence type="ECO:0000256" key="3">
    <source>
        <dbReference type="ARBA" id="ARBA00022801"/>
    </source>
</evidence>